<dbReference type="PROSITE" id="PS00012">
    <property type="entry name" value="PHOSPHOPANTETHEINE"/>
    <property type="match status" value="2"/>
</dbReference>
<dbReference type="Pfam" id="PF13602">
    <property type="entry name" value="ADH_zinc_N_2"/>
    <property type="match status" value="1"/>
</dbReference>
<keyword evidence="4" id="KW-0597">Phosphoprotein</keyword>
<evidence type="ECO:0000259" key="12">
    <source>
        <dbReference type="PROSITE" id="PS52004"/>
    </source>
</evidence>
<dbReference type="SMART" id="SM00827">
    <property type="entry name" value="PKS_AT"/>
    <property type="match status" value="2"/>
</dbReference>
<evidence type="ECO:0000256" key="10">
    <source>
        <dbReference type="SAM" id="MobiDB-lite"/>
    </source>
</evidence>
<dbReference type="Gene3D" id="3.90.180.10">
    <property type="entry name" value="Medium-chain alcohol dehydrogenases, catalytic domain"/>
    <property type="match status" value="1"/>
</dbReference>
<dbReference type="PROSITE" id="PS50075">
    <property type="entry name" value="CARRIER"/>
    <property type="match status" value="2"/>
</dbReference>
<dbReference type="SUPFAM" id="SSF55048">
    <property type="entry name" value="Probable ACP-binding domain of malonyl-CoA ACP transacylase"/>
    <property type="match status" value="2"/>
</dbReference>
<dbReference type="PANTHER" id="PTHR43775:SF51">
    <property type="entry name" value="INACTIVE PHENOLPHTHIOCEROL SYNTHESIS POLYKETIDE SYNTHASE TYPE I PKS1-RELATED"/>
    <property type="match status" value="1"/>
</dbReference>
<feature type="domain" description="Carrier" evidence="11">
    <location>
        <begin position="3559"/>
        <end position="3634"/>
    </location>
</feature>
<feature type="compositionally biased region" description="Low complexity" evidence="10">
    <location>
        <begin position="476"/>
        <end position="493"/>
    </location>
</feature>
<evidence type="ECO:0000256" key="1">
    <source>
        <dbReference type="ARBA" id="ARBA00001957"/>
    </source>
</evidence>
<dbReference type="InterPro" id="IPR057326">
    <property type="entry name" value="KR_dom"/>
</dbReference>
<reference evidence="14 15" key="1">
    <citation type="journal article" date="2016" name="Arch. Microbiol.">
        <title>Streptomyces zhihengii sp. nov., isolated from rhizospheric soil of Psammosilene tunicoides.</title>
        <authorList>
            <person name="Huang M.J."/>
            <person name="Fei J.J."/>
            <person name="Salam N."/>
            <person name="Kim C.J."/>
            <person name="Hozzein W.N."/>
            <person name="Xiao M."/>
            <person name="Huang H.Q."/>
            <person name="Li W.J."/>
        </authorList>
    </citation>
    <scope>NUCLEOTIDE SEQUENCE [LARGE SCALE GENOMIC DNA]</scope>
    <source>
        <strain evidence="14 15">YIM T102</strain>
    </source>
</reference>
<dbReference type="SMART" id="SM00823">
    <property type="entry name" value="PKS_PP"/>
    <property type="match status" value="2"/>
</dbReference>
<dbReference type="Pfam" id="PF14765">
    <property type="entry name" value="PS-DH"/>
    <property type="match status" value="1"/>
</dbReference>
<dbReference type="PROSITE" id="PS01162">
    <property type="entry name" value="QOR_ZETA_CRYSTAL"/>
    <property type="match status" value="1"/>
</dbReference>
<feature type="domain" description="Carrier" evidence="11">
    <location>
        <begin position="1536"/>
        <end position="1611"/>
    </location>
</feature>
<name>A0ABS2V0Y4_9ACTN</name>
<dbReference type="SUPFAM" id="SSF50129">
    <property type="entry name" value="GroES-like"/>
    <property type="match status" value="1"/>
</dbReference>
<feature type="region of interest" description="Disordered" evidence="10">
    <location>
        <begin position="1042"/>
        <end position="1065"/>
    </location>
</feature>
<dbReference type="SUPFAM" id="SSF51735">
    <property type="entry name" value="NAD(P)-binding Rossmann-fold domains"/>
    <property type="match status" value="5"/>
</dbReference>
<gene>
    <name evidence="14" type="ORF">JE024_33435</name>
</gene>
<dbReference type="InterPro" id="IPR020841">
    <property type="entry name" value="PKS_Beta-ketoAc_synthase_dom"/>
</dbReference>
<dbReference type="Pfam" id="PF00698">
    <property type="entry name" value="Acyl_transf_1"/>
    <property type="match status" value="2"/>
</dbReference>
<feature type="region of interest" description="N-terminal hotdog fold" evidence="9">
    <location>
        <begin position="2509"/>
        <end position="2631"/>
    </location>
</feature>
<dbReference type="Gene3D" id="3.10.129.110">
    <property type="entry name" value="Polyketide synthase dehydratase"/>
    <property type="match status" value="1"/>
</dbReference>
<dbReference type="SUPFAM" id="SSF53901">
    <property type="entry name" value="Thiolase-like"/>
    <property type="match status" value="2"/>
</dbReference>
<dbReference type="Pfam" id="PF08990">
    <property type="entry name" value="Docking"/>
    <property type="match status" value="1"/>
</dbReference>
<dbReference type="Pfam" id="PF08240">
    <property type="entry name" value="ADH_N"/>
    <property type="match status" value="1"/>
</dbReference>
<dbReference type="InterPro" id="IPR016036">
    <property type="entry name" value="Malonyl_transacylase_ACP-bd"/>
</dbReference>
<dbReference type="SMART" id="SM01294">
    <property type="entry name" value="PKS_PP_betabranch"/>
    <property type="match status" value="2"/>
</dbReference>
<feature type="region of interest" description="C-terminal hotdog fold" evidence="9">
    <location>
        <begin position="2644"/>
        <end position="2782"/>
    </location>
</feature>
<keyword evidence="3" id="KW-0596">Phosphopantetheine</keyword>
<feature type="active site" description="Proton acceptor; for dehydratase activity" evidence="9">
    <location>
        <position position="2541"/>
    </location>
</feature>
<dbReference type="InterPro" id="IPR006162">
    <property type="entry name" value="Ppantetheine_attach_site"/>
</dbReference>
<dbReference type="CDD" id="cd08952">
    <property type="entry name" value="KR_1_SDR_x"/>
    <property type="match status" value="1"/>
</dbReference>
<dbReference type="InterPro" id="IPR020807">
    <property type="entry name" value="PKS_DH"/>
</dbReference>
<feature type="region of interest" description="Disordered" evidence="10">
    <location>
        <begin position="437"/>
        <end position="456"/>
    </location>
</feature>
<evidence type="ECO:0000256" key="9">
    <source>
        <dbReference type="PROSITE-ProRule" id="PRU01363"/>
    </source>
</evidence>
<dbReference type="SMART" id="SM00829">
    <property type="entry name" value="PKS_ER"/>
    <property type="match status" value="1"/>
</dbReference>
<dbReference type="InterPro" id="IPR042104">
    <property type="entry name" value="PKS_dehydratase_sf"/>
</dbReference>
<keyword evidence="8" id="KW-0012">Acyltransferase</keyword>
<feature type="domain" description="PKS/mFAS DH" evidence="13">
    <location>
        <begin position="2509"/>
        <end position="2782"/>
    </location>
</feature>
<dbReference type="InterPro" id="IPR049900">
    <property type="entry name" value="PKS_mFAS_DH"/>
</dbReference>
<sequence>MNDSWETPVANSEKTLRDYLKWVTADLHETRQRLRDAEDAAHEPIAIVGMACRFPGGVGSPEDLWRMVEDGVDAVSHLPTDRGWDVDGLYDPDPDAPGKSYVRDGGFLYDASRFDAGLFGISPREALAMDPQQRLLLETSWEVFERAGLDPTGVRGRRIGTFIGGNRPDYAGHLGSVPDGVEGHLLTGSNSSVTSGRIAYTFGLEGPAVTLDTACSSSLVALHLACLALRHGDCGMAIAGGSAVLSTPEGFIAFSRQRGLSEDGRCKAFGAGADGLGLAEGIGVLLLERLSEARRNGHRVLAVIRGSAVNQDGASNGLSAPNGPAQQRVIRAALGDARLTTADVDMVEAHGTGTPLGDPIEAHALMATYGQGRPAGRPLHLTSFKSNIGHAQAAAGVAGVIKTVMALRHGVLPRTLHADEPSPHIDWTAGDVSLLTESRPWPETGEPRRAGVSSFGISGTNAHVILEEAAPEETAPEQAAPEQEAPGQAAPGETTPGEQPAPETAPNGEAAAAPGGVLPWAVSARSADGLRAQAGRLLAHLRDHPALDPADVAAALATTRAALEHRAVVVGGDRPALLAGLEAVASGTAAAGAVVGTGPLAEKAVFVFPGQGAQWSRMGLELADAFPVFAASLDACGQALGPFTDWDLRTELAGDLARVDVVQPASWAVMVSLARLWESFGVTPAAVVGHSQGEIAAAVVAGGLSLEDGARIVAERSRIIGERLAGRGGMASVALPADTVREQLDGYGDRLAVAAVNGPSSTVVSGEPDALDGYLATLVAQDVRVRRVAVDYASHSAHVESVRDELLDVLAPVAPRGATVPFYSTVTGGVTDTASLDAAYWVRNLRGTVEFEATTRALVDDGYTAFVECSAHPVLALGVSQTADATGTEVATVGSIRRGEGGAERFVASLAEASVHGLRVDWNPLLTGSARAVDLPTYAFQRTRYWLENVDAATVEAVGAADVVESGFWDAVEREDAEGLARTLELDEERLRELLPALSAWRTRSREQSAVDAWRYRLAWQNLPEHTDPRLTGTWLLVVPQVPGGPDTGDGTQDPPPHTEADGADTAHWADACARALREAGAGVARVDVDTDTAHQGLTGVLGGALADVPPIAGALSLLPLDQRPHPEHPAVGRGTLATLALLRDLGRYAHTAPLWSVTGGAVATGPDDRLPHPEQAPAWGIGRVAALEYPERWGGTVDLPETADRLALRRLTAALTGTDGEDQLAVRPAGLLAARLVRAPRPDRPAPAWRPEGTSLVTGGTGALGAHLARWLAREGAEHLVLTSRRGAEAPGAADLAAELTDLGARVTLAACDVADRDALAALLERLDADGDQLTAVFHTAGVVDDTIVDTLTPERAEGVARAKALAARHLHELTLGTELSAFVLYSSFASVFPSVGQANYAAASAYLDALAVHRRGRGLPATSVMWGSWGGGGLADGEIGERLRAQGVPPMDPGAAVAALARALAEEDTVVGVVDIDWARVAPTAVSVRPYPLITGVPEARRAITPTAGADAAAGDGNALAERLAGLDRPARARELLRLVREQAAAALGHADPDAVPAGSPFRDLGADSLIAVNLRNGIAQATGLRLPATLVFDHPTPAALARHIEEQLFADGPPHDAAAPAGGAPGATDEPVAIVGMACRLPGDVTSPEDLWRLLADGGDAIALFPDNRGWDVDDLYDPDPDAPGKSYVREGGFLYDAAEFDAGFFGISPREALAMDPQQRLLLETSWEAMERAGIDPAALRGSRTGVYVGAGHRGYVTSLGQLPEGAEGYTMTGNASSVMSGRIAYTFGLEGPAVTVDTACSSSLVALHLAAQALQRGECGMALVGGVAVMPDAEVFVEFSRQRGLSPDGRCKAFAASADGTGWAEGAGVLLVERLSDARRNGHRVLAVVRGSAVNQDGASNGLTAPNGPSQQRVIRQALADAGLTTGDVDAVEAHGTGTKLGDPIEAQALLATYGQDRDPAQPLWLGSLKSNIGHTQATAGVASVMKMVLAMDHGLLPRTLHVEEPSPEVDWASGAVELLTEERVWPETGRARRAAVSGFGISGTNAHVVLEQAPQEEPAAEALPEPGEVIPWVLSAGSEAALAAQIERLAAHVEARPELGAADVAVSLLGRSGLTHRAVFAGRDRGALLGALSAAVNAGADAGVGVGVGVRDGRVGFLFAGQGSQRAGMGGELAAAFPVFGAVWDEVWAAVGLSPGEEDVSRTGWAQPALFAFEVALFRLVESWGVRPDVVVGHSVGEIAAAHVSGVLSLADAVRLVVARGRLMQELPVGGAMVAVAVAESEVLEVLAGRRDVSVAAVNGPSSVVISGAEGVVEEVAALFVERGVRTRRLRVSHAFHSPLMEPMLDEFRQVLAELTFRAPSVEWVSTVAGGGDVASAEYWVRHARVEVRFADAVADLEGRGLTALVEIGPDATLTGMAGQALADPEALALVALCRKDRDEAVSVVEGLGRAWTSGVPVDWTPLCSGGRRIDLPTYAFQRGRYWLQRNNGTSDPVDLGLSGTGHPLLGAAVSLAEGGSVVLTGRVARGAQPWVTDHQVAGAVLLPGTAFVELAVRAGDEVGCGRVDELTLQAPLILPERGGVRLQVVVEAPDATGGRPVAVHSRPDAGDTWTLHATGRLTAATGDAPDQDLAAWPPADAEPVDLDGFYPRLAEAGSAYGPVFRGLRAAWRTAGEVFAEVALPEGVETSAFGVHPALLDAALHPIGLGGLVDAHEGGTLLPFSFDGVELHASGASVVRVRLTPVGGDAVSLLVADTAGEPVVSVNALTLRPVSADALRASTAGHDSLYRIDWVPLAAAEDPGPAAAVLEEASALDDLVARGLPELLVTHADPAADVRRAVGDTLALLQRFLGDARCDATRLAVVTRAGTLAHAAVWGLVRTAQTENPGRFFLVDTDEDRPAPAAVASAVATGENQLRIREGRLFGPRLARAASADALPVPSAPNWRLAVRGGTGTLEDLSLAPLPDPADEPLEPGEVRIAVRAAGLNFRDVLIALGMYPGGAAPAIGNEAAGVVLETGPGVPGLAPGDAVFGLLPDSVGPVARTDHRFLAALPAGWSFETAAATPVAFLTAWMGLAELAGVRAGEAVLVHAGAGGVGMAAVQVARYLGAEVFATASPAKWGALRELGLDDAHIASSRSLEFRERFLGATGGRGVDVVLNSLSGEFVDASLDLLPRGGRFIEMGKTDIRDADTVRTLHRDVVYRAFDLIEAGPERIGGWLTDIVGLLEQGTLEPLPVASWDVRRAREAFRFISQARHVGKVVLTMPRALDPYGTVLVTGGTGTLGALVARHLVAAHGVRHLVLASRRGAAAEGVAELVVELEKDGATVTVAACDAADREALAATLAAVPAEHPLTAVIHTAGVVDDAVLTSLTPEQVERVLRPKADAAVNLDDLTADADLAAFVLYSSVGGVLGGAGQGNYAAANAFLDALAERRRARGLPAQSLAWGLWEEASGMTGHLGSGDRARADRSGVRALTSQEGLALFDAALATDEALLVPVGLDLTTLRARAAGEEVPGLFRGLVRATGRRTAGVVDASGAESLRRRLDAASGTERHRIVLDLVRQQAAAVLGLGETGRVEAERPFREAGFDSLTGVELRNRLAAATGIRLSPTSVFDHPTPSALTEHLLEHLAPGTDGAPGGGDRSEAEFRRALADVPMSALRDAGVLGLLRRLTGFEDETDTPETPEHDAASIAAMDIDALVDMALHKNEAGRDTETELA</sequence>
<dbReference type="CDD" id="cd08956">
    <property type="entry name" value="KR_3_FAS_SDR_x"/>
    <property type="match status" value="1"/>
</dbReference>
<dbReference type="InterPro" id="IPR015083">
    <property type="entry name" value="NorB/c/GfsB-D-like_docking"/>
</dbReference>
<dbReference type="EMBL" id="JAFEJA010000002">
    <property type="protein sequence ID" value="MBM9623501.1"/>
    <property type="molecule type" value="Genomic_DNA"/>
</dbReference>
<dbReference type="InterPro" id="IPR049552">
    <property type="entry name" value="PKS_DH_N"/>
</dbReference>
<feature type="region of interest" description="Disordered" evidence="10">
    <location>
        <begin position="471"/>
        <end position="514"/>
    </location>
</feature>
<dbReference type="InterPro" id="IPR049551">
    <property type="entry name" value="PKS_DH_C"/>
</dbReference>
<dbReference type="Gene3D" id="1.10.1200.10">
    <property type="entry name" value="ACP-like"/>
    <property type="match status" value="2"/>
</dbReference>
<dbReference type="Pfam" id="PF16197">
    <property type="entry name" value="KAsynt_C_assoc"/>
    <property type="match status" value="2"/>
</dbReference>
<organism evidence="14 15">
    <name type="scientific">Streptomyces zhihengii</name>
    <dbReference type="NCBI Taxonomy" id="1818004"/>
    <lineage>
        <taxon>Bacteria</taxon>
        <taxon>Bacillati</taxon>
        <taxon>Actinomycetota</taxon>
        <taxon>Actinomycetes</taxon>
        <taxon>Kitasatosporales</taxon>
        <taxon>Streptomycetaceae</taxon>
        <taxon>Streptomyces</taxon>
    </lineage>
</organism>
<dbReference type="SMART" id="SM00822">
    <property type="entry name" value="PKS_KR"/>
    <property type="match status" value="2"/>
</dbReference>
<feature type="compositionally biased region" description="Low complexity" evidence="10">
    <location>
        <begin position="1042"/>
        <end position="1053"/>
    </location>
</feature>
<dbReference type="SUPFAM" id="SSF52151">
    <property type="entry name" value="FabD/lysophospholipase-like"/>
    <property type="match status" value="2"/>
</dbReference>
<dbReference type="Pfam" id="PF21089">
    <property type="entry name" value="PKS_DH_N"/>
    <property type="match status" value="1"/>
</dbReference>
<dbReference type="SMART" id="SM00825">
    <property type="entry name" value="PKS_KS"/>
    <property type="match status" value="2"/>
</dbReference>
<dbReference type="CDD" id="cd00833">
    <property type="entry name" value="PKS"/>
    <property type="match status" value="2"/>
</dbReference>
<comment type="cofactor">
    <cofactor evidence="1">
        <name>pantetheine 4'-phosphate</name>
        <dbReference type="ChEBI" id="CHEBI:47942"/>
    </cofactor>
</comment>
<dbReference type="Pfam" id="PF08659">
    <property type="entry name" value="KR"/>
    <property type="match status" value="2"/>
</dbReference>
<dbReference type="InterPro" id="IPR016039">
    <property type="entry name" value="Thiolase-like"/>
</dbReference>
<dbReference type="InterPro" id="IPR020806">
    <property type="entry name" value="PKS_PP-bd"/>
</dbReference>
<dbReference type="InterPro" id="IPR032821">
    <property type="entry name" value="PKS_assoc"/>
</dbReference>
<evidence type="ECO:0000256" key="6">
    <source>
        <dbReference type="ARBA" id="ARBA00023194"/>
    </source>
</evidence>
<dbReference type="SMART" id="SM00826">
    <property type="entry name" value="PKS_DH"/>
    <property type="match status" value="1"/>
</dbReference>
<dbReference type="Pfam" id="PF02801">
    <property type="entry name" value="Ketoacyl-synt_C"/>
    <property type="match status" value="2"/>
</dbReference>
<dbReference type="Gene3D" id="3.40.366.10">
    <property type="entry name" value="Malonyl-Coenzyme A Acyl Carrier Protein, domain 2"/>
    <property type="match status" value="2"/>
</dbReference>
<dbReference type="PROSITE" id="PS52004">
    <property type="entry name" value="KS3_2"/>
    <property type="match status" value="2"/>
</dbReference>
<dbReference type="Gene3D" id="3.40.50.11460">
    <property type="match status" value="1"/>
</dbReference>
<evidence type="ECO:0000256" key="2">
    <source>
        <dbReference type="ARBA" id="ARBA00004792"/>
    </source>
</evidence>
<dbReference type="InterPro" id="IPR014030">
    <property type="entry name" value="Ketoacyl_synth_N"/>
</dbReference>
<dbReference type="InterPro" id="IPR036291">
    <property type="entry name" value="NAD(P)-bd_dom_sf"/>
</dbReference>
<comment type="pathway">
    <text evidence="2">Antibiotic biosynthesis.</text>
</comment>
<evidence type="ECO:0000313" key="14">
    <source>
        <dbReference type="EMBL" id="MBM9623501.1"/>
    </source>
</evidence>
<dbReference type="Pfam" id="PF22953">
    <property type="entry name" value="SpnB_Rossmann"/>
    <property type="match status" value="1"/>
</dbReference>
<keyword evidence="6" id="KW-0045">Antibiotic biosynthesis</keyword>
<evidence type="ECO:0000259" key="11">
    <source>
        <dbReference type="PROSITE" id="PS50075"/>
    </source>
</evidence>
<evidence type="ECO:0000259" key="13">
    <source>
        <dbReference type="PROSITE" id="PS52019"/>
    </source>
</evidence>
<evidence type="ECO:0000313" key="15">
    <source>
        <dbReference type="Proteomes" id="UP000664109"/>
    </source>
</evidence>
<evidence type="ECO:0000256" key="5">
    <source>
        <dbReference type="ARBA" id="ARBA00022679"/>
    </source>
</evidence>
<keyword evidence="7" id="KW-0511">Multifunctional enzyme</keyword>
<dbReference type="Gene3D" id="6.10.140.1830">
    <property type="match status" value="1"/>
</dbReference>
<dbReference type="InterPro" id="IPR014043">
    <property type="entry name" value="Acyl_transferase_dom"/>
</dbReference>
<dbReference type="PROSITE" id="PS00606">
    <property type="entry name" value="KS3_1"/>
    <property type="match status" value="2"/>
</dbReference>
<accession>A0ABS2V0Y4</accession>
<evidence type="ECO:0000256" key="7">
    <source>
        <dbReference type="ARBA" id="ARBA00023268"/>
    </source>
</evidence>
<dbReference type="Pfam" id="PF00109">
    <property type="entry name" value="ketoacyl-synt"/>
    <property type="match status" value="2"/>
</dbReference>
<dbReference type="NCBIfam" id="NF045894">
    <property type="entry name" value="PKS_plus_SDR"/>
    <property type="match status" value="1"/>
</dbReference>
<feature type="domain" description="Ketosynthase family 3 (KS3)" evidence="12">
    <location>
        <begin position="42"/>
        <end position="468"/>
    </location>
</feature>
<dbReference type="Gene3D" id="3.30.70.3290">
    <property type="match status" value="2"/>
</dbReference>
<protein>
    <submittedName>
        <fullName evidence="14">SDR family NAD(P)-dependent oxidoreductase</fullName>
    </submittedName>
</protein>
<keyword evidence="5" id="KW-0808">Transferase</keyword>
<feature type="domain" description="Ketosynthase family 3 (KS3)" evidence="12">
    <location>
        <begin position="1632"/>
        <end position="2058"/>
    </location>
</feature>
<evidence type="ECO:0000256" key="3">
    <source>
        <dbReference type="ARBA" id="ARBA00022450"/>
    </source>
</evidence>
<dbReference type="InterPro" id="IPR041618">
    <property type="entry name" value="PKS_DE"/>
</dbReference>
<dbReference type="InterPro" id="IPR011032">
    <property type="entry name" value="GroES-like_sf"/>
</dbReference>
<dbReference type="PROSITE" id="PS52019">
    <property type="entry name" value="PKS_MFAS_DH"/>
    <property type="match status" value="1"/>
</dbReference>
<dbReference type="InterPro" id="IPR002364">
    <property type="entry name" value="Quin_OxRdtase/zeta-crystal_CS"/>
</dbReference>
<feature type="active site" description="Proton donor; for dehydratase activity" evidence="9">
    <location>
        <position position="2703"/>
    </location>
</feature>
<dbReference type="InterPro" id="IPR001227">
    <property type="entry name" value="Ac_transferase_dom_sf"/>
</dbReference>
<comment type="caution">
    <text evidence="14">The sequence shown here is derived from an EMBL/GenBank/DDBJ whole genome shotgun (WGS) entry which is preliminary data.</text>
</comment>
<dbReference type="InterPro" id="IPR013968">
    <property type="entry name" value="PKS_KR"/>
</dbReference>
<dbReference type="PANTHER" id="PTHR43775">
    <property type="entry name" value="FATTY ACID SYNTHASE"/>
    <property type="match status" value="1"/>
</dbReference>
<feature type="compositionally biased region" description="Low complexity" evidence="10">
    <location>
        <begin position="500"/>
        <end position="514"/>
    </location>
</feature>
<dbReference type="InterPro" id="IPR014031">
    <property type="entry name" value="Ketoacyl_synth_C"/>
</dbReference>
<dbReference type="Gene3D" id="3.40.50.720">
    <property type="entry name" value="NAD(P)-binding Rossmann-like Domain"/>
    <property type="match status" value="2"/>
</dbReference>
<dbReference type="CDD" id="cd05195">
    <property type="entry name" value="enoyl_red"/>
    <property type="match status" value="1"/>
</dbReference>
<dbReference type="InterPro" id="IPR020843">
    <property type="entry name" value="ER"/>
</dbReference>
<dbReference type="InterPro" id="IPR016035">
    <property type="entry name" value="Acyl_Trfase/lysoPLipase"/>
</dbReference>
<dbReference type="Gene3D" id="3.40.47.10">
    <property type="match status" value="2"/>
</dbReference>
<dbReference type="SUPFAM" id="SSF47336">
    <property type="entry name" value="ACP-like"/>
    <property type="match status" value="2"/>
</dbReference>
<dbReference type="InterPro" id="IPR018201">
    <property type="entry name" value="Ketoacyl_synth_AS"/>
</dbReference>
<dbReference type="InterPro" id="IPR009081">
    <property type="entry name" value="PP-bd_ACP"/>
</dbReference>
<dbReference type="Pfam" id="PF00550">
    <property type="entry name" value="PP-binding"/>
    <property type="match status" value="2"/>
</dbReference>
<dbReference type="Proteomes" id="UP000664109">
    <property type="component" value="Unassembled WGS sequence"/>
</dbReference>
<keyword evidence="15" id="KW-1185">Reference proteome</keyword>
<proteinExistence type="predicted"/>
<dbReference type="Pfam" id="PF18369">
    <property type="entry name" value="PKS_DE"/>
    <property type="match status" value="1"/>
</dbReference>
<dbReference type="InterPro" id="IPR036736">
    <property type="entry name" value="ACP-like_sf"/>
</dbReference>
<dbReference type="InterPro" id="IPR050091">
    <property type="entry name" value="PKS_NRPS_Biosynth_Enz"/>
</dbReference>
<dbReference type="InterPro" id="IPR055123">
    <property type="entry name" value="SpnB-like_Rossmann"/>
</dbReference>
<dbReference type="InterPro" id="IPR013154">
    <property type="entry name" value="ADH-like_N"/>
</dbReference>
<evidence type="ECO:0000256" key="4">
    <source>
        <dbReference type="ARBA" id="ARBA00022553"/>
    </source>
</evidence>
<evidence type="ECO:0000256" key="8">
    <source>
        <dbReference type="ARBA" id="ARBA00023315"/>
    </source>
</evidence>